<keyword evidence="3" id="KW-0378">Hydrolase</keyword>
<dbReference type="PANTHER" id="PTHR47642:SF5">
    <property type="entry name" value="ATP-DEPENDENT DNA HELICASE"/>
    <property type="match status" value="1"/>
</dbReference>
<evidence type="ECO:0000256" key="4">
    <source>
        <dbReference type="ARBA" id="ARBA00022806"/>
    </source>
</evidence>
<dbReference type="Pfam" id="PF00570">
    <property type="entry name" value="HRDC"/>
    <property type="match status" value="1"/>
</dbReference>
<sequence length="529" mass="59669">MKLVTVLKDYRRNKSTELGVPPYRIYSNNVLNEIACKRPGTQAALLSIKGFGKKTYENYGEDILRICLDQSLTFDESDKISVSTNISVKSCVFEPIAKELLDTIDLPEGIEFSKEQIRAIETADSGANVFISGPGGTGKSLLIKHFIERYSKFKRLSVCALTGVAAEILDCNAKTIHSWSSIINQGADIDSLYNIISRNKSVISRWANTDILIVDEISMMSKKYFELMDGIGKRIRNNDMAFGGIQLIFLGDFYQLPPVGDRVHGTEQFCFESAKWIQTFPQVILLKKIFRQKDKLFTKILQQVRDGGISKNTHEILKSKVIKKINRELCIPIISPKKEMVKHTNTMNMNKLSGSEVVYNSKVVKSDELNISDYQLKSEVNDLYKRMNADKILNLKEGAQVMCVVNMCDKQLVNGSQGEIVSFVHGLPLVKFKNGITQLMEYHSWKSEETPGLEIQQIPLILSWAITIHKSQGLTLEAAIIDIGKDIFADGQSYVALSRLKSLDGIYLINYDHNKFMTNPKVKEFYASL</sequence>
<proteinExistence type="predicted"/>
<dbReference type="InterPro" id="IPR002121">
    <property type="entry name" value="HRDC_dom"/>
</dbReference>
<dbReference type="PANTHER" id="PTHR47642">
    <property type="entry name" value="ATP-DEPENDENT DNA HELICASE"/>
    <property type="match status" value="1"/>
</dbReference>
<evidence type="ECO:0000259" key="9">
    <source>
        <dbReference type="PROSITE" id="PS50967"/>
    </source>
</evidence>
<protein>
    <recommendedName>
        <fullName evidence="9">HRDC domain-containing protein</fullName>
    </recommendedName>
</protein>
<evidence type="ECO:0000256" key="5">
    <source>
        <dbReference type="ARBA" id="ARBA00022840"/>
    </source>
</evidence>
<dbReference type="InterPro" id="IPR003593">
    <property type="entry name" value="AAA+_ATPase"/>
</dbReference>
<evidence type="ECO:0000256" key="3">
    <source>
        <dbReference type="ARBA" id="ARBA00022801"/>
    </source>
</evidence>
<evidence type="ECO:0000256" key="2">
    <source>
        <dbReference type="ARBA" id="ARBA00022763"/>
    </source>
</evidence>
<keyword evidence="1" id="KW-0547">Nucleotide-binding</keyword>
<evidence type="ECO:0000256" key="1">
    <source>
        <dbReference type="ARBA" id="ARBA00022741"/>
    </source>
</evidence>
<evidence type="ECO:0000256" key="7">
    <source>
        <dbReference type="ARBA" id="ARBA00023204"/>
    </source>
</evidence>
<dbReference type="GO" id="GO:0003678">
    <property type="term" value="F:DNA helicase activity"/>
    <property type="evidence" value="ECO:0007669"/>
    <property type="project" value="InterPro"/>
</dbReference>
<name>A0A6C0CEJ1_9ZZZZ</name>
<dbReference type="InterPro" id="IPR010285">
    <property type="entry name" value="DNA_helicase_pif1-like_DEAD"/>
</dbReference>
<keyword evidence="7" id="KW-0234">DNA repair</keyword>
<dbReference type="SUPFAM" id="SSF52540">
    <property type="entry name" value="P-loop containing nucleoside triphosphate hydrolases"/>
    <property type="match status" value="2"/>
</dbReference>
<dbReference type="SUPFAM" id="SSF47819">
    <property type="entry name" value="HRDC-like"/>
    <property type="match status" value="1"/>
</dbReference>
<accession>A0A6C0CEJ1</accession>
<dbReference type="GO" id="GO:0000166">
    <property type="term" value="F:nucleotide binding"/>
    <property type="evidence" value="ECO:0007669"/>
    <property type="project" value="InterPro"/>
</dbReference>
<dbReference type="EMBL" id="MN739395">
    <property type="protein sequence ID" value="QHT02572.1"/>
    <property type="molecule type" value="Genomic_DNA"/>
</dbReference>
<evidence type="ECO:0000256" key="6">
    <source>
        <dbReference type="ARBA" id="ARBA00023125"/>
    </source>
</evidence>
<dbReference type="Pfam" id="PF05970">
    <property type="entry name" value="PIF1"/>
    <property type="match status" value="1"/>
</dbReference>
<keyword evidence="6" id="KW-0238">DNA-binding</keyword>
<keyword evidence="5" id="KW-0067">ATP-binding</keyword>
<dbReference type="AlphaFoldDB" id="A0A6C0CEJ1"/>
<evidence type="ECO:0000313" key="10">
    <source>
        <dbReference type="EMBL" id="QHT02572.1"/>
    </source>
</evidence>
<dbReference type="Pfam" id="PF21530">
    <property type="entry name" value="Pif1_2B_dom"/>
    <property type="match status" value="1"/>
</dbReference>
<dbReference type="SMART" id="SM00341">
    <property type="entry name" value="HRDC"/>
    <property type="match status" value="1"/>
</dbReference>
<dbReference type="GO" id="GO:0000723">
    <property type="term" value="P:telomere maintenance"/>
    <property type="evidence" value="ECO:0007669"/>
    <property type="project" value="InterPro"/>
</dbReference>
<dbReference type="Gene3D" id="1.10.150.80">
    <property type="entry name" value="HRDC domain"/>
    <property type="match status" value="1"/>
</dbReference>
<dbReference type="InterPro" id="IPR027417">
    <property type="entry name" value="P-loop_NTPase"/>
</dbReference>
<dbReference type="GO" id="GO:0006281">
    <property type="term" value="P:DNA repair"/>
    <property type="evidence" value="ECO:0007669"/>
    <property type="project" value="InterPro"/>
</dbReference>
<dbReference type="PROSITE" id="PS50967">
    <property type="entry name" value="HRDC"/>
    <property type="match status" value="1"/>
</dbReference>
<evidence type="ECO:0000256" key="8">
    <source>
        <dbReference type="ARBA" id="ARBA00023235"/>
    </source>
</evidence>
<keyword evidence="2" id="KW-0227">DNA damage</keyword>
<dbReference type="InterPro" id="IPR051055">
    <property type="entry name" value="PIF1_helicase"/>
</dbReference>
<keyword evidence="8" id="KW-0413">Isomerase</keyword>
<dbReference type="InterPro" id="IPR044876">
    <property type="entry name" value="HRDC_dom_sf"/>
</dbReference>
<dbReference type="GO" id="GO:0003676">
    <property type="term" value="F:nucleic acid binding"/>
    <property type="evidence" value="ECO:0007669"/>
    <property type="project" value="InterPro"/>
</dbReference>
<feature type="domain" description="HRDC" evidence="9">
    <location>
        <begin position="1"/>
        <end position="77"/>
    </location>
</feature>
<dbReference type="Gene3D" id="3.40.50.300">
    <property type="entry name" value="P-loop containing nucleotide triphosphate hydrolases"/>
    <property type="match status" value="1"/>
</dbReference>
<dbReference type="InterPro" id="IPR049163">
    <property type="entry name" value="Pif1-like_2B_dom"/>
</dbReference>
<reference evidence="10" key="1">
    <citation type="journal article" date="2020" name="Nature">
        <title>Giant virus diversity and host interactions through global metagenomics.</title>
        <authorList>
            <person name="Schulz F."/>
            <person name="Roux S."/>
            <person name="Paez-Espino D."/>
            <person name="Jungbluth S."/>
            <person name="Walsh D.A."/>
            <person name="Denef V.J."/>
            <person name="McMahon K.D."/>
            <person name="Konstantinidis K.T."/>
            <person name="Eloe-Fadrosh E.A."/>
            <person name="Kyrpides N.C."/>
            <person name="Woyke T."/>
        </authorList>
    </citation>
    <scope>NUCLEOTIDE SEQUENCE</scope>
    <source>
        <strain evidence="10">GVMAG-M-3300020595-32</strain>
    </source>
</reference>
<dbReference type="SMART" id="SM00382">
    <property type="entry name" value="AAA"/>
    <property type="match status" value="1"/>
</dbReference>
<keyword evidence="4" id="KW-0347">Helicase</keyword>
<organism evidence="10">
    <name type="scientific">viral metagenome</name>
    <dbReference type="NCBI Taxonomy" id="1070528"/>
    <lineage>
        <taxon>unclassified sequences</taxon>
        <taxon>metagenomes</taxon>
        <taxon>organismal metagenomes</taxon>
    </lineage>
</organism>
<dbReference type="InterPro" id="IPR010997">
    <property type="entry name" value="HRDC-like_sf"/>
</dbReference>
<dbReference type="CDD" id="cd18809">
    <property type="entry name" value="SF1_C_RecD"/>
    <property type="match status" value="1"/>
</dbReference>